<keyword evidence="7 8" id="KW-0998">Cell outer membrane</keyword>
<feature type="signal peptide" evidence="10">
    <location>
        <begin position="1"/>
        <end position="32"/>
    </location>
</feature>
<dbReference type="PANTHER" id="PTHR47234:SF2">
    <property type="entry name" value="TONB-DEPENDENT RECEPTOR"/>
    <property type="match status" value="1"/>
</dbReference>
<feature type="domain" description="TonB-dependent receptor-like beta-barrel" evidence="11">
    <location>
        <begin position="432"/>
        <end position="998"/>
    </location>
</feature>
<dbReference type="EMBL" id="JBHTJG010000010">
    <property type="protein sequence ID" value="MFD0948020.1"/>
    <property type="molecule type" value="Genomic_DNA"/>
</dbReference>
<dbReference type="PROSITE" id="PS52016">
    <property type="entry name" value="TONB_DEPENDENT_REC_3"/>
    <property type="match status" value="1"/>
</dbReference>
<name>A0ABW3H968_9SPHN</name>
<dbReference type="Pfam" id="PF00593">
    <property type="entry name" value="TonB_dep_Rec_b-barrel"/>
    <property type="match status" value="1"/>
</dbReference>
<evidence type="ECO:0000256" key="10">
    <source>
        <dbReference type="SAM" id="SignalP"/>
    </source>
</evidence>
<feature type="chain" id="PRO_5045889973" evidence="10">
    <location>
        <begin position="33"/>
        <end position="1035"/>
    </location>
</feature>
<keyword evidence="13" id="KW-0675">Receptor</keyword>
<evidence type="ECO:0000256" key="4">
    <source>
        <dbReference type="ARBA" id="ARBA00022692"/>
    </source>
</evidence>
<dbReference type="InterPro" id="IPR037066">
    <property type="entry name" value="Plug_dom_sf"/>
</dbReference>
<keyword evidence="4 8" id="KW-0812">Transmembrane</keyword>
<evidence type="ECO:0000256" key="6">
    <source>
        <dbReference type="ARBA" id="ARBA00023136"/>
    </source>
</evidence>
<evidence type="ECO:0000256" key="8">
    <source>
        <dbReference type="PROSITE-ProRule" id="PRU01360"/>
    </source>
</evidence>
<comment type="subcellular location">
    <subcellularLocation>
        <location evidence="1 8">Cell outer membrane</location>
        <topology evidence="1 8">Multi-pass membrane protein</topology>
    </subcellularLocation>
</comment>
<accession>A0ABW3H968</accession>
<comment type="caution">
    <text evidence="13">The sequence shown here is derived from an EMBL/GenBank/DDBJ whole genome shotgun (WGS) entry which is preliminary data.</text>
</comment>
<keyword evidence="10" id="KW-0732">Signal</keyword>
<gene>
    <name evidence="13" type="ORF">ACFQ1E_16880</name>
</gene>
<evidence type="ECO:0000256" key="5">
    <source>
        <dbReference type="ARBA" id="ARBA00023077"/>
    </source>
</evidence>
<dbReference type="InterPro" id="IPR000531">
    <property type="entry name" value="Beta-barrel_TonB"/>
</dbReference>
<dbReference type="Gene3D" id="2.170.130.10">
    <property type="entry name" value="TonB-dependent receptor, plug domain"/>
    <property type="match status" value="1"/>
</dbReference>
<sequence length="1035" mass="109672">MIRTFGYTRRTRLMGGAAIACLTLGVAMPAHAAPGEAPVSLQDAGAPAAQAEEEPAIVVTGSRIARDGFDASTPVAVVTSEEVQLTGTTNVEALLQDEPQFVPSTNGGASGNTVPGGTADVNLRGFGATRNLVLVNGRRFAIYGPEQVTDINTIPAALIERTEVVTGGSSAVYGSDAITGVVNFVMKSDFEGVEARGQFNIDSATWTKGYSLDVTVGGNFADGRGNTVVSANYLKRGGITRGERGDWAFDSLSDGCIKPGTGGPDRAGQVFGSQSGAACTAAGGELGFITGGSGDIPNGRFSGIPLPGSAQSNAGLNAAYAAAGLGAMGSFGFTFNDAGATARPALDPADRFNLGPDNYLILPQERWMINSFSHYDFSDAITGYLELHYSNNRVDAQLAPSNVGVNTLFDVNNPYLSASMQEVLRQLDMRETGTTTIAAGSASYTTTANDGRAFLTAGKRYNEVGPRRADMRRNVYRAAIGFRGDLGDAGEGFLTDLKYDVYYSYARTEETTLLQNAISRSRLQASLLRQGGAAPVCNIFGQNISDACANAIRISATNSTQAELQVLAGNFSGNLFSLPAGPVGFSLGGEWRKSKAVFNPDSFLSSGDVAGFNPGLPTSGQVSAKEIYGEVRVPVLADTPFFHALTLNGAFRYSDYSLGGIGGVWTYLGGAEWSPTPDVTFRGQFQHAIRAPNVGELFGGSQRIVGPATDPCGPFQPAAQQTTAVRNVCVANGVPNALVWTAGVQPNTIIPYDAGGNPNVGAERSDTWTLGAVFTPGFIPRLRASVDYFNIRLDGAVSQLGGGLANTLNLCFNVIQDNSSEFCQAIRRDPNTGAINDPYVAQIRNANTGALETSGIDFAVRYSMPLGFGLFAEESKLNLSTSWTYTDEFTITPVQAFPNIKNYCIGSFGSTCGEPLPKWRGNTRVTWDTGDLTLSLRHRYIGKVTNDRYVLPLRAGSASVPALNTLVYPVLPAQHYFDLSFTYDAMDKLQFFGGVNNLFANEPPLVGSPQIRANTYPATYDVLRQEFFIGAVLKF</sequence>
<proteinExistence type="inferred from homology"/>
<keyword evidence="5 9" id="KW-0798">TonB box</keyword>
<dbReference type="InterPro" id="IPR036942">
    <property type="entry name" value="Beta-barrel_TonB_sf"/>
</dbReference>
<keyword evidence="2 8" id="KW-0813">Transport</keyword>
<dbReference type="PANTHER" id="PTHR47234">
    <property type="match status" value="1"/>
</dbReference>
<evidence type="ECO:0000256" key="3">
    <source>
        <dbReference type="ARBA" id="ARBA00022452"/>
    </source>
</evidence>
<dbReference type="SUPFAM" id="SSF56935">
    <property type="entry name" value="Porins"/>
    <property type="match status" value="1"/>
</dbReference>
<keyword evidence="14" id="KW-1185">Reference proteome</keyword>
<dbReference type="InterPro" id="IPR039426">
    <property type="entry name" value="TonB-dep_rcpt-like"/>
</dbReference>
<evidence type="ECO:0000256" key="9">
    <source>
        <dbReference type="RuleBase" id="RU003357"/>
    </source>
</evidence>
<feature type="domain" description="TonB-dependent receptor plug" evidence="12">
    <location>
        <begin position="70"/>
        <end position="181"/>
    </location>
</feature>
<keyword evidence="3 8" id="KW-1134">Transmembrane beta strand</keyword>
<dbReference type="InterPro" id="IPR012910">
    <property type="entry name" value="Plug_dom"/>
</dbReference>
<protein>
    <submittedName>
        <fullName evidence="13">TonB-dependent receptor plug domain-containing protein</fullName>
    </submittedName>
</protein>
<keyword evidence="6 8" id="KW-0472">Membrane</keyword>
<evidence type="ECO:0000256" key="2">
    <source>
        <dbReference type="ARBA" id="ARBA00022448"/>
    </source>
</evidence>
<dbReference type="Proteomes" id="UP001596977">
    <property type="component" value="Unassembled WGS sequence"/>
</dbReference>
<evidence type="ECO:0000256" key="7">
    <source>
        <dbReference type="ARBA" id="ARBA00023237"/>
    </source>
</evidence>
<evidence type="ECO:0000256" key="1">
    <source>
        <dbReference type="ARBA" id="ARBA00004571"/>
    </source>
</evidence>
<comment type="similarity">
    <text evidence="8 9">Belongs to the TonB-dependent receptor family.</text>
</comment>
<evidence type="ECO:0000259" key="12">
    <source>
        <dbReference type="Pfam" id="PF07715"/>
    </source>
</evidence>
<organism evidence="13 14">
    <name type="scientific">Sphingomonas canadensis</name>
    <dbReference type="NCBI Taxonomy" id="1219257"/>
    <lineage>
        <taxon>Bacteria</taxon>
        <taxon>Pseudomonadati</taxon>
        <taxon>Pseudomonadota</taxon>
        <taxon>Alphaproteobacteria</taxon>
        <taxon>Sphingomonadales</taxon>
        <taxon>Sphingomonadaceae</taxon>
        <taxon>Sphingomonas</taxon>
    </lineage>
</organism>
<evidence type="ECO:0000313" key="13">
    <source>
        <dbReference type="EMBL" id="MFD0948020.1"/>
    </source>
</evidence>
<dbReference type="Pfam" id="PF07715">
    <property type="entry name" value="Plug"/>
    <property type="match status" value="1"/>
</dbReference>
<evidence type="ECO:0000313" key="14">
    <source>
        <dbReference type="Proteomes" id="UP001596977"/>
    </source>
</evidence>
<dbReference type="RefSeq" id="WP_264945828.1">
    <property type="nucleotide sequence ID" value="NZ_JAPDRA010000010.1"/>
</dbReference>
<reference evidence="14" key="1">
    <citation type="journal article" date="2019" name="Int. J. Syst. Evol. Microbiol.">
        <title>The Global Catalogue of Microorganisms (GCM) 10K type strain sequencing project: providing services to taxonomists for standard genome sequencing and annotation.</title>
        <authorList>
            <consortium name="The Broad Institute Genomics Platform"/>
            <consortium name="The Broad Institute Genome Sequencing Center for Infectious Disease"/>
            <person name="Wu L."/>
            <person name="Ma J."/>
        </authorList>
    </citation>
    <scope>NUCLEOTIDE SEQUENCE [LARGE SCALE GENOMIC DNA]</scope>
    <source>
        <strain evidence="14">CCUG 62982</strain>
    </source>
</reference>
<dbReference type="Gene3D" id="2.40.170.20">
    <property type="entry name" value="TonB-dependent receptor, beta-barrel domain"/>
    <property type="match status" value="1"/>
</dbReference>
<evidence type="ECO:0000259" key="11">
    <source>
        <dbReference type="Pfam" id="PF00593"/>
    </source>
</evidence>